<proteinExistence type="predicted"/>
<evidence type="ECO:0000313" key="2">
    <source>
        <dbReference type="Proteomes" id="UP001275084"/>
    </source>
</evidence>
<gene>
    <name evidence="1" type="ORF">B0T25DRAFT_207569</name>
</gene>
<keyword evidence="2" id="KW-1185">Reference proteome</keyword>
<name>A0AAJ0HJ20_9PEZI</name>
<organism evidence="1 2">
    <name type="scientific">Lasiosphaeria hispida</name>
    <dbReference type="NCBI Taxonomy" id="260671"/>
    <lineage>
        <taxon>Eukaryota</taxon>
        <taxon>Fungi</taxon>
        <taxon>Dikarya</taxon>
        <taxon>Ascomycota</taxon>
        <taxon>Pezizomycotina</taxon>
        <taxon>Sordariomycetes</taxon>
        <taxon>Sordariomycetidae</taxon>
        <taxon>Sordariales</taxon>
        <taxon>Lasiosphaeriaceae</taxon>
        <taxon>Lasiosphaeria</taxon>
    </lineage>
</organism>
<evidence type="ECO:0000313" key="1">
    <source>
        <dbReference type="EMBL" id="KAK3353284.1"/>
    </source>
</evidence>
<sequence length="213" mass="23207">MSPRADELKRFVDGQAKAASRESGRVRVGETEGWGKDGSDCEAQISDQAYTCTLHASVRKAAGLSTYLKATIATIYLYSRHGYLVLFSVPVSEASCNSQTQSNDTIGTIQVGRGLDRVSSMSRSPGRSTGSCGASVFKSRIRVVKQMHMHSRAAPFCLSVSPFYQVPRRRGGTRLMMDGERQQSPNATCRHSSGMRRLPCVCQNTPPPPDRTG</sequence>
<accession>A0AAJ0HJ20</accession>
<reference evidence="1" key="2">
    <citation type="submission" date="2023-06" db="EMBL/GenBank/DDBJ databases">
        <authorList>
            <consortium name="Lawrence Berkeley National Laboratory"/>
            <person name="Haridas S."/>
            <person name="Hensen N."/>
            <person name="Bonometti L."/>
            <person name="Westerberg I."/>
            <person name="Brannstrom I.O."/>
            <person name="Guillou S."/>
            <person name="Cros-Aarteil S."/>
            <person name="Calhoun S."/>
            <person name="Kuo A."/>
            <person name="Mondo S."/>
            <person name="Pangilinan J."/>
            <person name="Riley R."/>
            <person name="Labutti K."/>
            <person name="Andreopoulos B."/>
            <person name="Lipzen A."/>
            <person name="Chen C."/>
            <person name="Yanf M."/>
            <person name="Daum C."/>
            <person name="Ng V."/>
            <person name="Clum A."/>
            <person name="Steindorff A."/>
            <person name="Ohm R."/>
            <person name="Martin F."/>
            <person name="Silar P."/>
            <person name="Natvig D."/>
            <person name="Lalanne C."/>
            <person name="Gautier V."/>
            <person name="Ament-Velasquez S.L."/>
            <person name="Kruys A."/>
            <person name="Hutchinson M.I."/>
            <person name="Powell A.J."/>
            <person name="Barry K."/>
            <person name="Miller A.N."/>
            <person name="Grigoriev I.V."/>
            <person name="Debuchy R."/>
            <person name="Gladieux P."/>
            <person name="Thoren M.H."/>
            <person name="Johannesson H."/>
        </authorList>
    </citation>
    <scope>NUCLEOTIDE SEQUENCE</scope>
    <source>
        <strain evidence="1">CBS 955.72</strain>
    </source>
</reference>
<dbReference type="AlphaFoldDB" id="A0AAJ0HJ20"/>
<protein>
    <submittedName>
        <fullName evidence="1">Uncharacterized protein</fullName>
    </submittedName>
</protein>
<reference evidence="1" key="1">
    <citation type="journal article" date="2023" name="Mol. Phylogenet. Evol.">
        <title>Genome-scale phylogeny and comparative genomics of the fungal order Sordariales.</title>
        <authorList>
            <person name="Hensen N."/>
            <person name="Bonometti L."/>
            <person name="Westerberg I."/>
            <person name="Brannstrom I.O."/>
            <person name="Guillou S."/>
            <person name="Cros-Aarteil S."/>
            <person name="Calhoun S."/>
            <person name="Haridas S."/>
            <person name="Kuo A."/>
            <person name="Mondo S."/>
            <person name="Pangilinan J."/>
            <person name="Riley R."/>
            <person name="LaButti K."/>
            <person name="Andreopoulos B."/>
            <person name="Lipzen A."/>
            <person name="Chen C."/>
            <person name="Yan M."/>
            <person name="Daum C."/>
            <person name="Ng V."/>
            <person name="Clum A."/>
            <person name="Steindorff A."/>
            <person name="Ohm R.A."/>
            <person name="Martin F."/>
            <person name="Silar P."/>
            <person name="Natvig D.O."/>
            <person name="Lalanne C."/>
            <person name="Gautier V."/>
            <person name="Ament-Velasquez S.L."/>
            <person name="Kruys A."/>
            <person name="Hutchinson M.I."/>
            <person name="Powell A.J."/>
            <person name="Barry K."/>
            <person name="Miller A.N."/>
            <person name="Grigoriev I.V."/>
            <person name="Debuchy R."/>
            <person name="Gladieux P."/>
            <person name="Hiltunen Thoren M."/>
            <person name="Johannesson H."/>
        </authorList>
    </citation>
    <scope>NUCLEOTIDE SEQUENCE</scope>
    <source>
        <strain evidence="1">CBS 955.72</strain>
    </source>
</reference>
<dbReference type="EMBL" id="JAUIQD010000004">
    <property type="protein sequence ID" value="KAK3353284.1"/>
    <property type="molecule type" value="Genomic_DNA"/>
</dbReference>
<comment type="caution">
    <text evidence="1">The sequence shown here is derived from an EMBL/GenBank/DDBJ whole genome shotgun (WGS) entry which is preliminary data.</text>
</comment>
<dbReference type="Proteomes" id="UP001275084">
    <property type="component" value="Unassembled WGS sequence"/>
</dbReference>